<feature type="chain" id="PRO_5033102251" description="Phosphatidylinositol-glycan biosynthesis class X protein" evidence="10">
    <location>
        <begin position="21"/>
        <end position="268"/>
    </location>
</feature>
<comment type="function">
    <text evidence="10">Stabilizing subunit of the glycosylphosphatidylinositol-mannosyltransferase I complex which catalyzes the transfer of the first mannose, via an alpha-1,4 bond from a dolichol-phosphate-mannose (Dol-P-Man) to the glucosaminyl acyl phosphatidylinositol (GlcN-(acyl)PI) intermediate to generate alpha-D-Man-(1-&gt;4)-alpha-D-GlcN-(1-&gt;6)-(1-radyl,2-acyl-sn-glycero-3-phospho)-2-acyl-inositol and participates in the sixth step of the glycosylphosphatidylinositol-anchor biosynthesis. Probably acts by stabilizing the mannosyltransferase PIGM.</text>
</comment>
<dbReference type="InterPro" id="IPR040039">
    <property type="entry name" value="PIGX"/>
</dbReference>
<comment type="caution">
    <text evidence="11">The sequence shown here is derived from an EMBL/GenBank/DDBJ whole genome shotgun (WGS) entry which is preliminary data.</text>
</comment>
<keyword evidence="10" id="KW-0732">Signal</keyword>
<feature type="signal peptide" evidence="10">
    <location>
        <begin position="1"/>
        <end position="20"/>
    </location>
</feature>
<protein>
    <recommendedName>
        <fullName evidence="10">Phosphatidylinositol-glycan biosynthesis class X protein</fullName>
    </recommendedName>
</protein>
<organism evidence="11 12">
    <name type="scientific">Brachionus calyciflorus</name>
    <dbReference type="NCBI Taxonomy" id="104777"/>
    <lineage>
        <taxon>Eukaryota</taxon>
        <taxon>Metazoa</taxon>
        <taxon>Spiralia</taxon>
        <taxon>Gnathifera</taxon>
        <taxon>Rotifera</taxon>
        <taxon>Eurotatoria</taxon>
        <taxon>Monogononta</taxon>
        <taxon>Pseudotrocha</taxon>
        <taxon>Ploima</taxon>
        <taxon>Brachionidae</taxon>
        <taxon>Brachionus</taxon>
    </lineage>
</organism>
<evidence type="ECO:0000256" key="3">
    <source>
        <dbReference type="ARBA" id="ARBA00010345"/>
    </source>
</evidence>
<gene>
    <name evidence="11" type="ORF">OXX778_LOCUS1782</name>
</gene>
<comment type="pathway">
    <text evidence="2 10">Glycolipid biosynthesis; glycosylphosphatidylinositol-anchor biosynthesis.</text>
</comment>
<dbReference type="PANTHER" id="PTHR28650">
    <property type="entry name" value="PHOSPHATIDYLINOSITOL-GLYCAN BIOSYNTHESIS CLASS X PROTEIN"/>
    <property type="match status" value="1"/>
</dbReference>
<keyword evidence="12" id="KW-1185">Reference proteome</keyword>
<dbReference type="EMBL" id="CAJNOC010000123">
    <property type="protein sequence ID" value="CAF0717129.1"/>
    <property type="molecule type" value="Genomic_DNA"/>
</dbReference>
<dbReference type="OrthoDB" id="5546453at2759"/>
<dbReference type="Pfam" id="PF08320">
    <property type="entry name" value="PIG-X"/>
    <property type="match status" value="1"/>
</dbReference>
<evidence type="ECO:0000256" key="10">
    <source>
        <dbReference type="RuleBase" id="RU366056"/>
    </source>
</evidence>
<accession>A0A813M671</accession>
<proteinExistence type="inferred from homology"/>
<evidence type="ECO:0000256" key="4">
    <source>
        <dbReference type="ARBA" id="ARBA00022502"/>
    </source>
</evidence>
<reference evidence="11" key="1">
    <citation type="submission" date="2021-02" db="EMBL/GenBank/DDBJ databases">
        <authorList>
            <person name="Nowell W R."/>
        </authorList>
    </citation>
    <scope>NUCLEOTIDE SEQUENCE</scope>
    <source>
        <strain evidence="11">Ploen Becks lab</strain>
    </source>
</reference>
<dbReference type="PANTHER" id="PTHR28650:SF1">
    <property type="entry name" value="PHOSPHATIDYLINOSITOL-GLYCAN BIOSYNTHESIS CLASS X PROTEIN"/>
    <property type="match status" value="1"/>
</dbReference>
<comment type="subcellular location">
    <subcellularLocation>
        <location evidence="1 10">Endoplasmic reticulum membrane</location>
        <topology evidence="1 10">Single-pass membrane protein</topology>
    </subcellularLocation>
</comment>
<keyword evidence="9" id="KW-0325">Glycoprotein</keyword>
<dbReference type="GO" id="GO:0006506">
    <property type="term" value="P:GPI anchor biosynthetic process"/>
    <property type="evidence" value="ECO:0007669"/>
    <property type="project" value="UniProtKB-UniPathway"/>
</dbReference>
<dbReference type="SMART" id="SM00780">
    <property type="entry name" value="PIG-X"/>
    <property type="match status" value="1"/>
</dbReference>
<keyword evidence="7 10" id="KW-1133">Transmembrane helix</keyword>
<evidence type="ECO:0000256" key="6">
    <source>
        <dbReference type="ARBA" id="ARBA00022824"/>
    </source>
</evidence>
<keyword evidence="5 10" id="KW-0812">Transmembrane</keyword>
<evidence type="ECO:0000256" key="2">
    <source>
        <dbReference type="ARBA" id="ARBA00004687"/>
    </source>
</evidence>
<dbReference type="Proteomes" id="UP000663879">
    <property type="component" value="Unassembled WGS sequence"/>
</dbReference>
<dbReference type="UniPathway" id="UPA00196"/>
<keyword evidence="8 10" id="KW-0472">Membrane</keyword>
<name>A0A813M671_9BILA</name>
<evidence type="ECO:0000256" key="5">
    <source>
        <dbReference type="ARBA" id="ARBA00022692"/>
    </source>
</evidence>
<dbReference type="AlphaFoldDB" id="A0A813M671"/>
<evidence type="ECO:0000256" key="9">
    <source>
        <dbReference type="ARBA" id="ARBA00023180"/>
    </source>
</evidence>
<evidence type="ECO:0000313" key="12">
    <source>
        <dbReference type="Proteomes" id="UP000663879"/>
    </source>
</evidence>
<keyword evidence="6 10" id="KW-0256">Endoplasmic reticulum</keyword>
<comment type="similarity">
    <text evidence="3 10">Belongs to the PIGX family.</text>
</comment>
<keyword evidence="4 10" id="KW-0337">GPI-anchor biosynthesis</keyword>
<feature type="transmembrane region" description="Helical" evidence="10">
    <location>
        <begin position="240"/>
        <end position="260"/>
    </location>
</feature>
<dbReference type="InterPro" id="IPR013233">
    <property type="entry name" value="PIG-X/PBN1"/>
</dbReference>
<dbReference type="GO" id="GO:0005789">
    <property type="term" value="C:endoplasmic reticulum membrane"/>
    <property type="evidence" value="ECO:0007669"/>
    <property type="project" value="UniProtKB-SubCell"/>
</dbReference>
<sequence>MDLENFSLLFFIVSMVKCDALENSKIDCYQIFQQQQKPLITYEIENRGFHRIFSINVEIKSLDNDLLNSNCKFLIVQKLDRNIYVDEFELKQPSHNQNFLFYLNKKVNIEAVEYRSESFYLFLILKNNIITCDPITKVCNLNLKFPFHLRYHAPTRDENIKSKDAFTSFKISNPRLLVSNCDQELIKQRNYIFSTTDRFGIDLVKNIYIEECSWNEIECEYSLKNIEIKVPIGKQDYEQIIMTITLGFLIFLAIKVSCFIREKSLSIV</sequence>
<evidence type="ECO:0000256" key="7">
    <source>
        <dbReference type="ARBA" id="ARBA00022989"/>
    </source>
</evidence>
<evidence type="ECO:0000313" key="11">
    <source>
        <dbReference type="EMBL" id="CAF0717129.1"/>
    </source>
</evidence>
<evidence type="ECO:0000256" key="8">
    <source>
        <dbReference type="ARBA" id="ARBA00023136"/>
    </source>
</evidence>
<evidence type="ECO:0000256" key="1">
    <source>
        <dbReference type="ARBA" id="ARBA00004389"/>
    </source>
</evidence>